<protein>
    <recommendedName>
        <fullName evidence="1">DUF6816 domain-containing protein</fullName>
    </recommendedName>
</protein>
<accession>U5DM80</accession>
<organism evidence="2 3">
    <name type="scientific">Rubidibacter lacunae KORDI 51-2</name>
    <dbReference type="NCBI Taxonomy" id="582515"/>
    <lineage>
        <taxon>Bacteria</taxon>
        <taxon>Bacillati</taxon>
        <taxon>Cyanobacteriota</taxon>
        <taxon>Cyanophyceae</taxon>
        <taxon>Oscillatoriophycideae</taxon>
        <taxon>Chroococcales</taxon>
        <taxon>Aphanothecaceae</taxon>
        <taxon>Rubidibacter</taxon>
    </lineage>
</organism>
<feature type="domain" description="DUF6816" evidence="1">
    <location>
        <begin position="60"/>
        <end position="267"/>
    </location>
</feature>
<evidence type="ECO:0000313" key="2">
    <source>
        <dbReference type="EMBL" id="ERN42786.1"/>
    </source>
</evidence>
<dbReference type="STRING" id="582515.KR51_00005010"/>
<comment type="caution">
    <text evidence="2">The sequence shown here is derived from an EMBL/GenBank/DDBJ whole genome shotgun (WGS) entry which is preliminary data.</text>
</comment>
<evidence type="ECO:0000259" key="1">
    <source>
        <dbReference type="Pfam" id="PF20670"/>
    </source>
</evidence>
<dbReference type="Pfam" id="PF20670">
    <property type="entry name" value="DUF6816"/>
    <property type="match status" value="1"/>
</dbReference>
<dbReference type="AlphaFoldDB" id="U5DM80"/>
<dbReference type="eggNOG" id="ENOG502Z91K">
    <property type="taxonomic scope" value="Bacteria"/>
</dbReference>
<gene>
    <name evidence="2" type="ORF">KR51_00005010</name>
</gene>
<reference evidence="2 3" key="1">
    <citation type="submission" date="2013-05" db="EMBL/GenBank/DDBJ databases">
        <title>Draft genome sequence of Rubidibacter lacunae KORDI 51-2.</title>
        <authorList>
            <person name="Choi D.H."/>
            <person name="Noh J.H."/>
            <person name="Kwon K.-K."/>
            <person name="Lee J.-H."/>
            <person name="Ryu J.-Y."/>
        </authorList>
    </citation>
    <scope>NUCLEOTIDE SEQUENCE [LARGE SCALE GENOMIC DNA]</scope>
    <source>
        <strain evidence="2 3">KORDI 51-2</strain>
    </source>
</reference>
<proteinExistence type="predicted"/>
<dbReference type="RefSeq" id="WP_022604392.1">
    <property type="nucleotide sequence ID" value="NZ_ASSJ01000007.1"/>
</dbReference>
<dbReference type="InParanoid" id="U5DM80"/>
<dbReference type="Proteomes" id="UP000016960">
    <property type="component" value="Unassembled WGS sequence"/>
</dbReference>
<dbReference type="EMBL" id="ASSJ01000007">
    <property type="protein sequence ID" value="ERN42786.1"/>
    <property type="molecule type" value="Genomic_DNA"/>
</dbReference>
<keyword evidence="3" id="KW-1185">Reference proteome</keyword>
<evidence type="ECO:0000313" key="3">
    <source>
        <dbReference type="Proteomes" id="UP000016960"/>
    </source>
</evidence>
<sequence>MGQMRSLMTVAIAAVLCALLSAAGISGTVALPLATAVSSLSDRVAAFPDWTSKPSVESSAGSDLYYPGWMEGTWTATSTLMEAIAPLAPEIVSPGFEGNHHYLHRPMKFRVRFIPQTVRSLGRFPVLQPRSQPIPIIADRAFNGLEIAQAYLGDLVRSVRVSDNDPNEQVTHLKPNRQLRSIAIGRKSEQMPPDRFIATEIVRQVFRGESFYLNVVEATTDYRHLSDDTVAAEQLTAIYLAPEHPDYFRAAGRPVALYRYELELNRERLQPT</sequence>
<dbReference type="InterPro" id="IPR049213">
    <property type="entry name" value="DUF6816"/>
</dbReference>
<name>U5DM80_9CHRO</name>